<gene>
    <name evidence="1" type="ORF">CY34DRAFT_753764</name>
</gene>
<dbReference type="AlphaFoldDB" id="A0A0C9ZYC2"/>
<dbReference type="InParanoid" id="A0A0C9ZYC2"/>
<proteinExistence type="predicted"/>
<organism evidence="1 2">
    <name type="scientific">Suillus luteus UH-Slu-Lm8-n1</name>
    <dbReference type="NCBI Taxonomy" id="930992"/>
    <lineage>
        <taxon>Eukaryota</taxon>
        <taxon>Fungi</taxon>
        <taxon>Dikarya</taxon>
        <taxon>Basidiomycota</taxon>
        <taxon>Agaricomycotina</taxon>
        <taxon>Agaricomycetes</taxon>
        <taxon>Agaricomycetidae</taxon>
        <taxon>Boletales</taxon>
        <taxon>Suillineae</taxon>
        <taxon>Suillaceae</taxon>
        <taxon>Suillus</taxon>
    </lineage>
</organism>
<dbReference type="Proteomes" id="UP000054485">
    <property type="component" value="Unassembled WGS sequence"/>
</dbReference>
<sequence>MIRGESSTFLIPPSHIPPLYRAGLAIPLLAFKFRKHPSLHNHHSKKPVRDPFLLSSSRLLGLHLLEKNTPVMAGPEAIDVHHCNEISNRKYGTVHLYNVFPLQ</sequence>
<evidence type="ECO:0000313" key="1">
    <source>
        <dbReference type="EMBL" id="KIK42730.1"/>
    </source>
</evidence>
<keyword evidence="2" id="KW-1185">Reference proteome</keyword>
<name>A0A0C9ZYC2_9AGAM</name>
<protein>
    <submittedName>
        <fullName evidence="1">Uncharacterized protein</fullName>
    </submittedName>
</protein>
<evidence type="ECO:0000313" key="2">
    <source>
        <dbReference type="Proteomes" id="UP000054485"/>
    </source>
</evidence>
<dbReference type="HOGENOM" id="CLU_2265521_0_0_1"/>
<dbReference type="EMBL" id="KN835230">
    <property type="protein sequence ID" value="KIK42730.1"/>
    <property type="molecule type" value="Genomic_DNA"/>
</dbReference>
<accession>A0A0C9ZYC2</accession>
<reference evidence="1 2" key="1">
    <citation type="submission" date="2014-04" db="EMBL/GenBank/DDBJ databases">
        <authorList>
            <consortium name="DOE Joint Genome Institute"/>
            <person name="Kuo A."/>
            <person name="Ruytinx J."/>
            <person name="Rineau F."/>
            <person name="Colpaert J."/>
            <person name="Kohler A."/>
            <person name="Nagy L.G."/>
            <person name="Floudas D."/>
            <person name="Copeland A."/>
            <person name="Barry K.W."/>
            <person name="Cichocki N."/>
            <person name="Veneault-Fourrey C."/>
            <person name="LaButti K."/>
            <person name="Lindquist E.A."/>
            <person name="Lipzen A."/>
            <person name="Lundell T."/>
            <person name="Morin E."/>
            <person name="Murat C."/>
            <person name="Sun H."/>
            <person name="Tunlid A."/>
            <person name="Henrissat B."/>
            <person name="Grigoriev I.V."/>
            <person name="Hibbett D.S."/>
            <person name="Martin F."/>
            <person name="Nordberg H.P."/>
            <person name="Cantor M.N."/>
            <person name="Hua S.X."/>
        </authorList>
    </citation>
    <scope>NUCLEOTIDE SEQUENCE [LARGE SCALE GENOMIC DNA]</scope>
    <source>
        <strain evidence="1 2">UH-Slu-Lm8-n1</strain>
    </source>
</reference>
<reference evidence="2" key="2">
    <citation type="submission" date="2015-01" db="EMBL/GenBank/DDBJ databases">
        <title>Evolutionary Origins and Diversification of the Mycorrhizal Mutualists.</title>
        <authorList>
            <consortium name="DOE Joint Genome Institute"/>
            <consortium name="Mycorrhizal Genomics Consortium"/>
            <person name="Kohler A."/>
            <person name="Kuo A."/>
            <person name="Nagy L.G."/>
            <person name="Floudas D."/>
            <person name="Copeland A."/>
            <person name="Barry K.W."/>
            <person name="Cichocki N."/>
            <person name="Veneault-Fourrey C."/>
            <person name="LaButti K."/>
            <person name="Lindquist E.A."/>
            <person name="Lipzen A."/>
            <person name="Lundell T."/>
            <person name="Morin E."/>
            <person name="Murat C."/>
            <person name="Riley R."/>
            <person name="Ohm R."/>
            <person name="Sun H."/>
            <person name="Tunlid A."/>
            <person name="Henrissat B."/>
            <person name="Grigoriev I.V."/>
            <person name="Hibbett D.S."/>
            <person name="Martin F."/>
        </authorList>
    </citation>
    <scope>NUCLEOTIDE SEQUENCE [LARGE SCALE GENOMIC DNA]</scope>
    <source>
        <strain evidence="2">UH-Slu-Lm8-n1</strain>
    </source>
</reference>